<dbReference type="SUPFAM" id="SSF51430">
    <property type="entry name" value="NAD(P)-linked oxidoreductase"/>
    <property type="match status" value="1"/>
</dbReference>
<dbReference type="EMBL" id="PNCL01000016">
    <property type="protein sequence ID" value="TMP61383.1"/>
    <property type="molecule type" value="Genomic_DNA"/>
</dbReference>
<dbReference type="OrthoDB" id="9768793at2"/>
<evidence type="ECO:0000256" key="2">
    <source>
        <dbReference type="ARBA" id="ARBA00023002"/>
    </source>
</evidence>
<name>A0A5S3XVH6_9GAMM</name>
<organism evidence="6 8">
    <name type="scientific">Pseudoalteromonas citrea</name>
    <dbReference type="NCBI Taxonomy" id="43655"/>
    <lineage>
        <taxon>Bacteria</taxon>
        <taxon>Pseudomonadati</taxon>
        <taxon>Pseudomonadota</taxon>
        <taxon>Gammaproteobacteria</taxon>
        <taxon>Alteromonadales</taxon>
        <taxon>Pseudoalteromonadaceae</taxon>
        <taxon>Pseudoalteromonas</taxon>
    </lineage>
</organism>
<proteinExistence type="inferred from homology"/>
<dbReference type="RefSeq" id="WP_138595525.1">
    <property type="nucleotide sequence ID" value="NZ_PNCK01000018.1"/>
</dbReference>
<evidence type="ECO:0000313" key="7">
    <source>
        <dbReference type="Proteomes" id="UP000305730"/>
    </source>
</evidence>
<comment type="caution">
    <text evidence="6">The sequence shown here is derived from an EMBL/GenBank/DDBJ whole genome shotgun (WGS) entry which is preliminary data.</text>
</comment>
<sequence length="299" mass="33347">MSEGKSKRVVEPFVMGFWRLLDWQLSEQQCVSFLKECIELGVTHTDHADIYGQYECEAAFGAALKLAPSIRDEIKIITKCGIRPALAKKGLAGKANHYDSSKAHIIASVQQSLQHFNTDRIDVLLIHRPDYLMRADEVAEAFQQLKQQGDVLHFGVSNFSPSQLSLLQSRCDFPLVTNQLECSPYEMAALENGTLDQCQELDISPMFWSPLAGGKLFSRDDEKALRLQAVLQEVGEEIGATSLDQVVYCWLSTLPSKPSIVLGTGNIDRVSAATNSQLLTMNPEQWYRIWQSSTGHSVP</sequence>
<dbReference type="InterPro" id="IPR050523">
    <property type="entry name" value="AKR_Detox_Biosynth"/>
</dbReference>
<dbReference type="Proteomes" id="UP000305730">
    <property type="component" value="Unassembled WGS sequence"/>
</dbReference>
<reference evidence="6" key="3">
    <citation type="submission" date="2019-09" db="EMBL/GenBank/DDBJ databases">
        <title>Co-occurence of chitin degradation, pigmentation and bioactivity in marine Pseudoalteromonas.</title>
        <authorList>
            <person name="Sonnenschein E.C."/>
            <person name="Bech P.K."/>
        </authorList>
    </citation>
    <scope>NUCLEOTIDE SEQUENCE</scope>
    <source>
        <strain evidence="6">S2231</strain>
        <strain evidence="5">S2233</strain>
    </source>
</reference>
<dbReference type="Proteomes" id="UP000307706">
    <property type="component" value="Unassembled WGS sequence"/>
</dbReference>
<evidence type="ECO:0000313" key="8">
    <source>
        <dbReference type="Proteomes" id="UP000307706"/>
    </source>
</evidence>
<reference evidence="7 8" key="1">
    <citation type="submission" date="2017-12" db="EMBL/GenBank/DDBJ databases">
        <authorList>
            <person name="Paulsen S."/>
            <person name="Gram L.K."/>
        </authorList>
    </citation>
    <scope>NUCLEOTIDE SEQUENCE [LARGE SCALE GENOMIC DNA]</scope>
    <source>
        <strain evidence="6 8">S2231</strain>
        <strain evidence="5 7">S2233</strain>
    </source>
</reference>
<evidence type="ECO:0000256" key="3">
    <source>
        <dbReference type="ARBA" id="ARBA00038157"/>
    </source>
</evidence>
<evidence type="ECO:0000259" key="4">
    <source>
        <dbReference type="Pfam" id="PF00248"/>
    </source>
</evidence>
<accession>A0A5S3XVH6</accession>
<keyword evidence="2" id="KW-0560">Oxidoreductase</keyword>
<evidence type="ECO:0000313" key="6">
    <source>
        <dbReference type="EMBL" id="TMP61383.1"/>
    </source>
</evidence>
<evidence type="ECO:0000313" key="5">
    <source>
        <dbReference type="EMBL" id="TMP45236.1"/>
    </source>
</evidence>
<dbReference type="CDD" id="cd19092">
    <property type="entry name" value="AKR_BsYcsN_EcYdhF-like"/>
    <property type="match status" value="1"/>
</dbReference>
<comment type="similarity">
    <text evidence="3">Belongs to the aldo/keto reductase family. Aldo/keto reductase 2 subfamily.</text>
</comment>
<gene>
    <name evidence="6" type="ORF">CWB96_03600</name>
    <name evidence="5" type="ORF">CWB97_05410</name>
</gene>
<reference evidence="7 8" key="2">
    <citation type="submission" date="2019-06" db="EMBL/GenBank/DDBJ databases">
        <title>Co-occurence of chitin degradation, pigmentation and bioactivity in marine Pseudoalteromonas.</title>
        <authorList>
            <person name="Sonnenschein E.C."/>
            <person name="Bech P.K."/>
        </authorList>
    </citation>
    <scope>NUCLEOTIDE SEQUENCE [LARGE SCALE GENOMIC DNA]</scope>
    <source>
        <strain evidence="8">S2231</strain>
        <strain evidence="7">S2233</strain>
    </source>
</reference>
<dbReference type="AlphaFoldDB" id="A0A5S3XVH6"/>
<dbReference type="FunFam" id="3.20.20.100:FF:000008">
    <property type="entry name" value="Aldo/keto reductase family oxidoreductase"/>
    <property type="match status" value="1"/>
</dbReference>
<dbReference type="InterPro" id="IPR023210">
    <property type="entry name" value="NADP_OxRdtase_dom"/>
</dbReference>
<keyword evidence="7" id="KW-1185">Reference proteome</keyword>
<dbReference type="Pfam" id="PF00248">
    <property type="entry name" value="Aldo_ket_red"/>
    <property type="match status" value="1"/>
</dbReference>
<protein>
    <submittedName>
        <fullName evidence="6">Oxidoreductase</fullName>
    </submittedName>
</protein>
<feature type="domain" description="NADP-dependent oxidoreductase" evidence="4">
    <location>
        <begin position="14"/>
        <end position="289"/>
    </location>
</feature>
<evidence type="ECO:0000256" key="1">
    <source>
        <dbReference type="ARBA" id="ARBA00022857"/>
    </source>
</evidence>
<dbReference type="EMBL" id="PNCK01000018">
    <property type="protein sequence ID" value="TMP45236.1"/>
    <property type="molecule type" value="Genomic_DNA"/>
</dbReference>
<dbReference type="PANTHER" id="PTHR43364">
    <property type="entry name" value="NADH-SPECIFIC METHYLGLYOXAL REDUCTASE-RELATED"/>
    <property type="match status" value="1"/>
</dbReference>
<keyword evidence="1" id="KW-0521">NADP</keyword>
<dbReference type="PANTHER" id="PTHR43364:SF1">
    <property type="entry name" value="OXIDOREDUCTASE YDHF"/>
    <property type="match status" value="1"/>
</dbReference>
<dbReference type="InterPro" id="IPR036812">
    <property type="entry name" value="NAD(P)_OxRdtase_dom_sf"/>
</dbReference>
<dbReference type="GO" id="GO:0016491">
    <property type="term" value="F:oxidoreductase activity"/>
    <property type="evidence" value="ECO:0007669"/>
    <property type="project" value="UniProtKB-KW"/>
</dbReference>
<dbReference type="Gene3D" id="3.20.20.100">
    <property type="entry name" value="NADP-dependent oxidoreductase domain"/>
    <property type="match status" value="1"/>
</dbReference>
<dbReference type="GO" id="GO:0005829">
    <property type="term" value="C:cytosol"/>
    <property type="evidence" value="ECO:0007669"/>
    <property type="project" value="TreeGrafter"/>
</dbReference>